<dbReference type="PANTHER" id="PTHR43478">
    <property type="entry name" value="NA+/H+ ANTIPORTER-RELATED"/>
    <property type="match status" value="1"/>
</dbReference>
<organism evidence="8 9">
    <name type="scientific">Lentisphaera araneosa HTCC2155</name>
    <dbReference type="NCBI Taxonomy" id="313628"/>
    <lineage>
        <taxon>Bacteria</taxon>
        <taxon>Pseudomonadati</taxon>
        <taxon>Lentisphaerota</taxon>
        <taxon>Lentisphaeria</taxon>
        <taxon>Lentisphaerales</taxon>
        <taxon>Lentisphaeraceae</taxon>
        <taxon>Lentisphaera</taxon>
    </lineage>
</organism>
<feature type="transmembrane region" description="Helical" evidence="6">
    <location>
        <begin position="360"/>
        <end position="377"/>
    </location>
</feature>
<keyword evidence="2" id="KW-1003">Cell membrane</keyword>
<feature type="transmembrane region" description="Helical" evidence="6">
    <location>
        <begin position="480"/>
        <end position="500"/>
    </location>
</feature>
<protein>
    <submittedName>
        <fullName evidence="8">Na+/H+ antiporter family protein</fullName>
    </submittedName>
</protein>
<dbReference type="eggNOG" id="COG1757">
    <property type="taxonomic scope" value="Bacteria"/>
</dbReference>
<evidence type="ECO:0000256" key="2">
    <source>
        <dbReference type="ARBA" id="ARBA00022475"/>
    </source>
</evidence>
<feature type="transmembrane region" description="Helical" evidence="6">
    <location>
        <begin position="455"/>
        <end position="473"/>
    </location>
</feature>
<feature type="transmembrane region" description="Helical" evidence="6">
    <location>
        <begin position="102"/>
        <end position="121"/>
    </location>
</feature>
<sequence length="574" mass="62682">MKKKTVLEAIFIVAFLLLAFGISKNSKPNVAIQEIKLQHELDENEQAYYTYKKKKVFLSSALPWTESGFTKKDADPTSLPEEQFVYKDQEEGRLYYQFKKAYHFNFFSLLPALAAIVLCFLTREPIVSLTVGAACGAIMIGSYHFPDYTVAMLAQKSPAKTLVLYLWLLGGLLGIWQRTGASLAFANFMTEKFVKGPRSAKLVAWGLGVVFFQGGTISSVLVGTSVKPVADKENISHEELSYIVDSTSSPIASQLAFNAWPGYVQAFIYVPGVAFLATELDRIDFFFKSVPFCFYAIFAVLGTFMLSIEKPWFTSKRLKAAMKRSRETGELDAPDAEPLGVDEFNSVDMPQDYKPHVSEFLLPLFTLLGVAIGTYIVYDSPDILLAFGLAFALSIIMAVLKGMEIQETIKAAVGGMKGVLGGSIVLLMAFVTGAVSKEVGAGTYLVEVIGGDVSYMLLPFILFIISIIIAFSTGSSWGTYAVVFPLAMPLAWAIANSGAIPAESAMFFMTICFACVMDGSVFGDQCSPVSDTTVLSSMSTGCDLMDHVRTQAPQAIFAAALACITWFICLTFFI</sequence>
<feature type="domain" description="Na+/H+ antiporter NhaC-like C-terminal" evidence="7">
    <location>
        <begin position="279"/>
        <end position="564"/>
    </location>
</feature>
<evidence type="ECO:0000256" key="1">
    <source>
        <dbReference type="ARBA" id="ARBA00004651"/>
    </source>
</evidence>
<dbReference type="RefSeq" id="WP_007278693.1">
    <property type="nucleotide sequence ID" value="NZ_ABCK01000008.1"/>
</dbReference>
<feature type="transmembrane region" description="Helical" evidence="6">
    <location>
        <begin position="126"/>
        <end position="145"/>
    </location>
</feature>
<comment type="caution">
    <text evidence="8">The sequence shown here is derived from an EMBL/GenBank/DDBJ whole genome shotgun (WGS) entry which is preliminary data.</text>
</comment>
<gene>
    <name evidence="8" type="ORF">LNTAR_21053</name>
</gene>
<evidence type="ECO:0000259" key="7">
    <source>
        <dbReference type="Pfam" id="PF03553"/>
    </source>
</evidence>
<dbReference type="InterPro" id="IPR018461">
    <property type="entry name" value="Na/H_Antiport_NhaC-like_C"/>
</dbReference>
<evidence type="ECO:0000256" key="3">
    <source>
        <dbReference type="ARBA" id="ARBA00022692"/>
    </source>
</evidence>
<evidence type="ECO:0000313" key="8">
    <source>
        <dbReference type="EMBL" id="EDM27735.1"/>
    </source>
</evidence>
<feature type="transmembrane region" description="Helical" evidence="6">
    <location>
        <begin position="555"/>
        <end position="573"/>
    </location>
</feature>
<keyword evidence="9" id="KW-1185">Reference proteome</keyword>
<feature type="transmembrane region" description="Helical" evidence="6">
    <location>
        <begin position="383"/>
        <end position="400"/>
    </location>
</feature>
<keyword evidence="5 6" id="KW-0472">Membrane</keyword>
<accession>A6DLD3</accession>
<evidence type="ECO:0000313" key="9">
    <source>
        <dbReference type="Proteomes" id="UP000004947"/>
    </source>
</evidence>
<dbReference type="Pfam" id="PF03553">
    <property type="entry name" value="Na_H_antiporter"/>
    <property type="match status" value="1"/>
</dbReference>
<feature type="transmembrane region" description="Helical" evidence="6">
    <location>
        <begin position="202"/>
        <end position="222"/>
    </location>
</feature>
<comment type="subcellular location">
    <subcellularLocation>
        <location evidence="1">Cell membrane</location>
        <topology evidence="1">Multi-pass membrane protein</topology>
    </subcellularLocation>
</comment>
<dbReference type="Proteomes" id="UP000004947">
    <property type="component" value="Unassembled WGS sequence"/>
</dbReference>
<feature type="transmembrane region" description="Helical" evidence="6">
    <location>
        <begin position="412"/>
        <end position="435"/>
    </location>
</feature>
<dbReference type="STRING" id="313628.LNTAR_21053"/>
<evidence type="ECO:0000256" key="4">
    <source>
        <dbReference type="ARBA" id="ARBA00022989"/>
    </source>
</evidence>
<keyword evidence="4 6" id="KW-1133">Transmembrane helix</keyword>
<keyword evidence="3 6" id="KW-0812">Transmembrane</keyword>
<proteinExistence type="predicted"/>
<evidence type="ECO:0000256" key="6">
    <source>
        <dbReference type="SAM" id="Phobius"/>
    </source>
</evidence>
<dbReference type="OrthoDB" id="9762978at2"/>
<dbReference type="EMBL" id="ABCK01000008">
    <property type="protein sequence ID" value="EDM27735.1"/>
    <property type="molecule type" value="Genomic_DNA"/>
</dbReference>
<name>A6DLD3_9BACT</name>
<feature type="transmembrane region" description="Helical" evidence="6">
    <location>
        <begin position="165"/>
        <end position="190"/>
    </location>
</feature>
<evidence type="ECO:0000256" key="5">
    <source>
        <dbReference type="ARBA" id="ARBA00023136"/>
    </source>
</evidence>
<feature type="transmembrane region" description="Helical" evidence="6">
    <location>
        <begin position="285"/>
        <end position="308"/>
    </location>
</feature>
<reference evidence="8 9" key="1">
    <citation type="journal article" date="2010" name="J. Bacteriol.">
        <title>Genome sequence of Lentisphaera araneosa HTCC2155T, the type species of the order Lentisphaerales in the phylum Lentisphaerae.</title>
        <authorList>
            <person name="Thrash J.C."/>
            <person name="Cho J.C."/>
            <person name="Vergin K.L."/>
            <person name="Morris R.M."/>
            <person name="Giovannoni S.J."/>
        </authorList>
    </citation>
    <scope>NUCLEOTIDE SEQUENCE [LARGE SCALE GENOMIC DNA]</scope>
    <source>
        <strain evidence="8 9">HTCC2155</strain>
    </source>
</reference>
<dbReference type="GO" id="GO:0005886">
    <property type="term" value="C:plasma membrane"/>
    <property type="evidence" value="ECO:0007669"/>
    <property type="project" value="UniProtKB-SubCell"/>
</dbReference>
<dbReference type="AlphaFoldDB" id="A6DLD3"/>
<dbReference type="PANTHER" id="PTHR43478:SF1">
    <property type="entry name" value="NA+_H+ ANTIPORTER NHAC-LIKE C-TERMINAL DOMAIN-CONTAINING PROTEIN"/>
    <property type="match status" value="1"/>
</dbReference>